<dbReference type="PROSITE" id="PS50262">
    <property type="entry name" value="G_PROTEIN_RECEP_F1_2"/>
    <property type="match status" value="1"/>
</dbReference>
<dbReference type="Pfam" id="PF00001">
    <property type="entry name" value="7tm_1"/>
    <property type="match status" value="1"/>
</dbReference>
<dbReference type="GO" id="GO:0004930">
    <property type="term" value="F:G protein-coupled receptor activity"/>
    <property type="evidence" value="ECO:0007669"/>
    <property type="project" value="InterPro"/>
</dbReference>
<dbReference type="EMBL" id="UYSU01035833">
    <property type="protein sequence ID" value="VDL96766.1"/>
    <property type="molecule type" value="Genomic_DNA"/>
</dbReference>
<dbReference type="SUPFAM" id="SSF81321">
    <property type="entry name" value="Family A G protein-coupled receptor-like"/>
    <property type="match status" value="1"/>
</dbReference>
<feature type="transmembrane region" description="Helical" evidence="5">
    <location>
        <begin position="136"/>
        <end position="157"/>
    </location>
</feature>
<evidence type="ECO:0000256" key="1">
    <source>
        <dbReference type="ARBA" id="ARBA00004370"/>
    </source>
</evidence>
<name>A0A183T1N3_SCHSO</name>
<evidence type="ECO:0000259" key="6">
    <source>
        <dbReference type="PROSITE" id="PS50262"/>
    </source>
</evidence>
<feature type="transmembrane region" description="Helical" evidence="5">
    <location>
        <begin position="177"/>
        <end position="199"/>
    </location>
</feature>
<dbReference type="STRING" id="70667.A0A183T1N3"/>
<reference evidence="9" key="1">
    <citation type="submission" date="2016-06" db="UniProtKB">
        <authorList>
            <consortium name="WormBaseParasite"/>
        </authorList>
    </citation>
    <scope>IDENTIFICATION</scope>
</reference>
<gene>
    <name evidence="7" type="ORF">SSLN_LOCUS10381</name>
</gene>
<evidence type="ECO:0000256" key="4">
    <source>
        <dbReference type="ARBA" id="ARBA00023136"/>
    </source>
</evidence>
<evidence type="ECO:0000256" key="2">
    <source>
        <dbReference type="ARBA" id="ARBA00022692"/>
    </source>
</evidence>
<feature type="transmembrane region" description="Helical" evidence="5">
    <location>
        <begin position="249"/>
        <end position="272"/>
    </location>
</feature>
<dbReference type="InterPro" id="IPR017452">
    <property type="entry name" value="GPCR_Rhodpsn_7TM"/>
</dbReference>
<dbReference type="InterPro" id="IPR000276">
    <property type="entry name" value="GPCR_Rhodpsn"/>
</dbReference>
<feature type="domain" description="G-protein coupled receptors family 1 profile" evidence="6">
    <location>
        <begin position="105"/>
        <end position="309"/>
    </location>
</feature>
<protein>
    <submittedName>
        <fullName evidence="9">G_PROTEIN_RECEP_F1_2 domain-containing protein</fullName>
    </submittedName>
</protein>
<feature type="transmembrane region" description="Helical" evidence="5">
    <location>
        <begin position="284"/>
        <end position="312"/>
    </location>
</feature>
<evidence type="ECO:0000313" key="7">
    <source>
        <dbReference type="EMBL" id="VDL96766.1"/>
    </source>
</evidence>
<reference evidence="7 8" key="2">
    <citation type="submission" date="2018-11" db="EMBL/GenBank/DDBJ databases">
        <authorList>
            <consortium name="Pathogen Informatics"/>
        </authorList>
    </citation>
    <scope>NUCLEOTIDE SEQUENCE [LARGE SCALE GENOMIC DNA]</scope>
    <source>
        <strain evidence="7 8">NST_G2</strain>
    </source>
</reference>
<accession>A0A183T1N3</accession>
<dbReference type="InterPro" id="IPR052954">
    <property type="entry name" value="GPCR-Ligand_Int"/>
</dbReference>
<dbReference type="Gene3D" id="1.20.1070.10">
    <property type="entry name" value="Rhodopsin 7-helix transmembrane proteins"/>
    <property type="match status" value="1"/>
</dbReference>
<dbReference type="WBParaSite" id="SSLN_0001078401-mRNA-1">
    <property type="protein sequence ID" value="SSLN_0001078401-mRNA-1"/>
    <property type="gene ID" value="SSLN_0001078401"/>
</dbReference>
<dbReference type="OrthoDB" id="6263067at2759"/>
<dbReference type="Proteomes" id="UP000275846">
    <property type="component" value="Unassembled WGS sequence"/>
</dbReference>
<keyword evidence="2 5" id="KW-0812">Transmembrane</keyword>
<dbReference type="PANTHER" id="PTHR46641:SF2">
    <property type="entry name" value="FMRFAMIDE RECEPTOR"/>
    <property type="match status" value="1"/>
</dbReference>
<keyword evidence="3 5" id="KW-1133">Transmembrane helix</keyword>
<dbReference type="PANTHER" id="PTHR46641">
    <property type="entry name" value="FMRFAMIDE RECEPTOR-RELATED"/>
    <property type="match status" value="1"/>
</dbReference>
<dbReference type="GO" id="GO:0016020">
    <property type="term" value="C:membrane"/>
    <property type="evidence" value="ECO:0007669"/>
    <property type="project" value="UniProtKB-SubCell"/>
</dbReference>
<keyword evidence="8" id="KW-1185">Reference proteome</keyword>
<sequence length="396" mass="45086">MTNNTTTSGSVPCMQQEAWLGGPTYLGFLDYNRLILLSVLGLPVCVVGIFTSGLSICLFCRDKTTPRTTRKFLLVTSLIDVQFLLFSMLYLQPLTFCGRGCPLNWVVVLIGVERFLVICFPVRSKVWWNGKVTNRLIAACFGLSTLVRFPLISYLALENARPEWSRVEAWLYQIHSFTDSILVTLIPLSILIICSLQIGRGLRQSDRFRREQSEQQQHWRQGTAPIDRQGEGTTSNCSVVKRVKLTRGLLIVIVTFTLFMLPMVPVSIIQIISHHFFPSSCVYYVTLHICSFVAALGSQLNSTANFFVYIVYWGKYRRMLKQLLGCQYSKHLQVLPTSVNLLADDEWRGCRRKTLGLICMTLRCCISIAQKNAPCNFLRQMACSKAHTYFISTFMY</sequence>
<evidence type="ECO:0000313" key="8">
    <source>
        <dbReference type="Proteomes" id="UP000275846"/>
    </source>
</evidence>
<keyword evidence="4 5" id="KW-0472">Membrane</keyword>
<feature type="transmembrane region" description="Helical" evidence="5">
    <location>
        <begin position="103"/>
        <end position="124"/>
    </location>
</feature>
<evidence type="ECO:0000256" key="3">
    <source>
        <dbReference type="ARBA" id="ARBA00022989"/>
    </source>
</evidence>
<organism evidence="9">
    <name type="scientific">Schistocephalus solidus</name>
    <name type="common">Tapeworm</name>
    <dbReference type="NCBI Taxonomy" id="70667"/>
    <lineage>
        <taxon>Eukaryota</taxon>
        <taxon>Metazoa</taxon>
        <taxon>Spiralia</taxon>
        <taxon>Lophotrochozoa</taxon>
        <taxon>Platyhelminthes</taxon>
        <taxon>Cestoda</taxon>
        <taxon>Eucestoda</taxon>
        <taxon>Diphyllobothriidea</taxon>
        <taxon>Diphyllobothriidae</taxon>
        <taxon>Schistocephalus</taxon>
    </lineage>
</organism>
<evidence type="ECO:0000313" key="9">
    <source>
        <dbReference type="WBParaSite" id="SSLN_0001078401-mRNA-1"/>
    </source>
</evidence>
<feature type="transmembrane region" description="Helical" evidence="5">
    <location>
        <begin position="72"/>
        <end position="91"/>
    </location>
</feature>
<proteinExistence type="predicted"/>
<feature type="transmembrane region" description="Helical" evidence="5">
    <location>
        <begin position="34"/>
        <end position="60"/>
    </location>
</feature>
<dbReference type="AlphaFoldDB" id="A0A183T1N3"/>
<evidence type="ECO:0000256" key="5">
    <source>
        <dbReference type="SAM" id="Phobius"/>
    </source>
</evidence>
<comment type="subcellular location">
    <subcellularLocation>
        <location evidence="1">Membrane</location>
    </subcellularLocation>
</comment>